<organism evidence="1 2">
    <name type="scientific">Neophaeococcomyces mojaviensis</name>
    <dbReference type="NCBI Taxonomy" id="3383035"/>
    <lineage>
        <taxon>Eukaryota</taxon>
        <taxon>Fungi</taxon>
        <taxon>Dikarya</taxon>
        <taxon>Ascomycota</taxon>
        <taxon>Pezizomycotina</taxon>
        <taxon>Eurotiomycetes</taxon>
        <taxon>Chaetothyriomycetidae</taxon>
        <taxon>Chaetothyriales</taxon>
        <taxon>Chaetothyriales incertae sedis</taxon>
        <taxon>Neophaeococcomyces</taxon>
    </lineage>
</organism>
<reference evidence="1" key="1">
    <citation type="submission" date="2022-10" db="EMBL/GenBank/DDBJ databases">
        <title>Culturing micro-colonial fungi from biological soil crusts in the Mojave desert and describing Neophaeococcomyces mojavensis, and introducing the new genera and species Taxawa tesnikishii.</title>
        <authorList>
            <person name="Kurbessoian T."/>
            <person name="Stajich J.E."/>
        </authorList>
    </citation>
    <scope>NUCLEOTIDE SEQUENCE</scope>
    <source>
        <strain evidence="1">JES_112</strain>
    </source>
</reference>
<protein>
    <submittedName>
        <fullName evidence="1">Uncharacterized protein</fullName>
    </submittedName>
</protein>
<evidence type="ECO:0000313" key="1">
    <source>
        <dbReference type="EMBL" id="KAJ9654500.1"/>
    </source>
</evidence>
<keyword evidence="2" id="KW-1185">Reference proteome</keyword>
<proteinExistence type="predicted"/>
<evidence type="ECO:0000313" key="2">
    <source>
        <dbReference type="Proteomes" id="UP001172386"/>
    </source>
</evidence>
<gene>
    <name evidence="1" type="ORF">H2198_006443</name>
</gene>
<sequence>MSFLWVKLQVESIWDPNFSTSDGHIRRQLMSLPRNLDETYVLCLRRIQETNIELSRDIAPKVFRWVALASRPLTPTEAQELVSMDCNNGPLTTKDQILGLPVMDYCANLVIHNRFANQVEFAHPTVRDFLTDEQKLPDELKHFLVVDDMRCGHLCLKYVEQHRSKNRIVQVKKQQIGTNVTTPVLRSVSENLLSSRWFRTPFFTHASSIKNDGSVRLALPAPKSRQTILTDSAVHDYICRNWLWHTSDIESAVDSAVPGESSTSHLQQDFERFKDLCLCHDMEIQPWSDSQTRGVSHYERLIVYATMTDHVALLHVATEHVKRHKTLRSIFEHPCAGTDSSLLHVAAALGHVRIAEELLKVCPHDYANREGKSAAAIAVECHQNEVFPLFVTGSVAGHTFTNPVLRQLRHFQNSAPVFENILDVCAIVGNLEATEIVLRAIEAKKSRYSTFSVDGRLGKEQYWFCLSSSMFKACQNDHIDVATLLVAKGAKPDYYFDDNSIELHLKPEDSSLRQALILEDAALFERLLSIGAELKPDAFHPDVFEVINHFKDDMRKVDPFIAALARHGGFQCDHAEHIEQSSSWLERMIQEMLLCSDGDLCHWNRFLRSISDNTKLSAGTKPLLHLEGFLPWSQLQTRLPGIEASDGHLMIEAWLQRIPDDILIRIFRYRWIRIGYLFSAGCLRALARRGTSRALEVLFESIEISCVPTNSFDSQCFYPRYVAPAIGSPVNVDWDFGRVDWDFGRVAVVESGHPRWDMLPPAVMDTARGTSMHENCPMDGRDFCVLQQTIMKEALIGRHEQIVEVLACRFPTEREYLARLITDINKDRTSVSVKKRSGNGEYLVGFGEDDKEVEYLGRFYVLLPEAIRNFSFSPNRHHLNMLMWVRCFSKAEGDAEAADNLYASLAEVKSDANFALNWPAGYVSKYPLQRISENILLGLYAWNYRLRRRKKQPFSVADIWYLGLKMAICILKDNEALRRRPPSSLYANANSDSESEVL</sequence>
<comment type="caution">
    <text evidence="1">The sequence shown here is derived from an EMBL/GenBank/DDBJ whole genome shotgun (WGS) entry which is preliminary data.</text>
</comment>
<accession>A0ACC3A2X1</accession>
<dbReference type="EMBL" id="JAPDRQ010000119">
    <property type="protein sequence ID" value="KAJ9654500.1"/>
    <property type="molecule type" value="Genomic_DNA"/>
</dbReference>
<name>A0ACC3A2X1_9EURO</name>
<dbReference type="Proteomes" id="UP001172386">
    <property type="component" value="Unassembled WGS sequence"/>
</dbReference>